<evidence type="ECO:0000256" key="1">
    <source>
        <dbReference type="SAM" id="MobiDB-lite"/>
    </source>
</evidence>
<dbReference type="EMBL" id="CASHTH010001627">
    <property type="protein sequence ID" value="CAI8017449.1"/>
    <property type="molecule type" value="Genomic_DNA"/>
</dbReference>
<evidence type="ECO:0000256" key="2">
    <source>
        <dbReference type="SAM" id="SignalP"/>
    </source>
</evidence>
<organism evidence="3 4">
    <name type="scientific">Geodia barretti</name>
    <name type="common">Barrett's horny sponge</name>
    <dbReference type="NCBI Taxonomy" id="519541"/>
    <lineage>
        <taxon>Eukaryota</taxon>
        <taxon>Metazoa</taxon>
        <taxon>Porifera</taxon>
        <taxon>Demospongiae</taxon>
        <taxon>Heteroscleromorpha</taxon>
        <taxon>Tetractinellida</taxon>
        <taxon>Astrophorina</taxon>
        <taxon>Geodiidae</taxon>
        <taxon>Geodia</taxon>
    </lineage>
</organism>
<dbReference type="AlphaFoldDB" id="A0AA35RUE3"/>
<feature type="compositionally biased region" description="Polar residues" evidence="1">
    <location>
        <begin position="64"/>
        <end position="73"/>
    </location>
</feature>
<proteinExistence type="predicted"/>
<dbReference type="Proteomes" id="UP001174909">
    <property type="component" value="Unassembled WGS sequence"/>
</dbReference>
<reference evidence="3" key="1">
    <citation type="submission" date="2023-03" db="EMBL/GenBank/DDBJ databases">
        <authorList>
            <person name="Steffen K."/>
            <person name="Cardenas P."/>
        </authorList>
    </citation>
    <scope>NUCLEOTIDE SEQUENCE</scope>
</reference>
<feature type="compositionally biased region" description="Basic and acidic residues" evidence="1">
    <location>
        <begin position="28"/>
        <end position="37"/>
    </location>
</feature>
<evidence type="ECO:0008006" key="5">
    <source>
        <dbReference type="Google" id="ProtNLM"/>
    </source>
</evidence>
<evidence type="ECO:0000313" key="3">
    <source>
        <dbReference type="EMBL" id="CAI8017449.1"/>
    </source>
</evidence>
<sequence length="73" mass="8438">MFGCNYNQLLALAQVLLPLLLRPSARTSKKDNVKVQHIEWTSDPASSTAMDPSQELPTREQSRRFPQTQRKRR</sequence>
<feature type="signal peptide" evidence="2">
    <location>
        <begin position="1"/>
        <end position="27"/>
    </location>
</feature>
<feature type="region of interest" description="Disordered" evidence="1">
    <location>
        <begin position="26"/>
        <end position="73"/>
    </location>
</feature>
<name>A0AA35RUE3_GEOBA</name>
<protein>
    <recommendedName>
        <fullName evidence="5">Secreted protein</fullName>
    </recommendedName>
</protein>
<gene>
    <name evidence="3" type="ORF">GBAR_LOCUS10586</name>
</gene>
<comment type="caution">
    <text evidence="3">The sequence shown here is derived from an EMBL/GenBank/DDBJ whole genome shotgun (WGS) entry which is preliminary data.</text>
</comment>
<evidence type="ECO:0000313" key="4">
    <source>
        <dbReference type="Proteomes" id="UP001174909"/>
    </source>
</evidence>
<accession>A0AA35RUE3</accession>
<keyword evidence="2" id="KW-0732">Signal</keyword>
<keyword evidence="4" id="KW-1185">Reference proteome</keyword>
<feature type="chain" id="PRO_5041274053" description="Secreted protein" evidence="2">
    <location>
        <begin position="28"/>
        <end position="73"/>
    </location>
</feature>